<dbReference type="HOGENOM" id="CLU_009583_0_3_11"/>
<feature type="domain" description="Glycosyltransferase subfamily 4-like N-terminal" evidence="4">
    <location>
        <begin position="13"/>
        <end position="177"/>
    </location>
</feature>
<dbReference type="FunCoup" id="C8XEV3">
    <property type="interactions" value="295"/>
</dbReference>
<keyword evidence="1" id="KW-0328">Glycosyltransferase</keyword>
<protein>
    <submittedName>
        <fullName evidence="5">Glycosyl transferase group 1</fullName>
    </submittedName>
</protein>
<reference evidence="5 6" key="2">
    <citation type="journal article" date="2010" name="Stand. Genomic Sci.">
        <title>Complete genome sequence of Nakamurella multipartita type strain (Y-104).</title>
        <authorList>
            <person name="Tice H."/>
            <person name="Mayilraj S."/>
            <person name="Sims D."/>
            <person name="Lapidus A."/>
            <person name="Nolan M."/>
            <person name="Lucas S."/>
            <person name="Glavina Del Rio T."/>
            <person name="Copeland A."/>
            <person name="Cheng J.F."/>
            <person name="Meincke L."/>
            <person name="Bruce D."/>
            <person name="Goodwin L."/>
            <person name="Pitluck S."/>
            <person name="Ivanova N."/>
            <person name="Mavromatis K."/>
            <person name="Ovchinnikova G."/>
            <person name="Pati A."/>
            <person name="Chen A."/>
            <person name="Palaniappan K."/>
            <person name="Land M."/>
            <person name="Hauser L."/>
            <person name="Chang Y.J."/>
            <person name="Jeffries C.D."/>
            <person name="Detter J.C."/>
            <person name="Brettin T."/>
            <person name="Rohde M."/>
            <person name="Goker M."/>
            <person name="Bristow J."/>
            <person name="Eisen J.A."/>
            <person name="Markowitz V."/>
            <person name="Hugenholtz P."/>
            <person name="Kyrpides N.C."/>
            <person name="Klenk H.P."/>
            <person name="Chen F."/>
        </authorList>
    </citation>
    <scope>NUCLEOTIDE SEQUENCE [LARGE SCALE GENOMIC DNA]</scope>
    <source>
        <strain evidence="6">ATCC 700099 / DSM 44233 / CIP 104796 / JCM 9543 / NBRC 105858 / Y-104</strain>
    </source>
</reference>
<dbReference type="EMBL" id="CP001737">
    <property type="protein sequence ID" value="ACV79854.1"/>
    <property type="molecule type" value="Genomic_DNA"/>
</dbReference>
<evidence type="ECO:0000256" key="1">
    <source>
        <dbReference type="ARBA" id="ARBA00022676"/>
    </source>
</evidence>
<gene>
    <name evidence="5" type="ordered locus">Namu_3529</name>
</gene>
<dbReference type="SUPFAM" id="SSF53756">
    <property type="entry name" value="UDP-Glycosyltransferase/glycogen phosphorylase"/>
    <property type="match status" value="1"/>
</dbReference>
<dbReference type="Pfam" id="PF13439">
    <property type="entry name" value="Glyco_transf_4"/>
    <property type="match status" value="1"/>
</dbReference>
<dbReference type="PANTHER" id="PTHR12526">
    <property type="entry name" value="GLYCOSYLTRANSFERASE"/>
    <property type="match status" value="1"/>
</dbReference>
<evidence type="ECO:0000259" key="4">
    <source>
        <dbReference type="Pfam" id="PF13439"/>
    </source>
</evidence>
<dbReference type="eggNOG" id="COG0438">
    <property type="taxonomic scope" value="Bacteria"/>
</dbReference>
<evidence type="ECO:0000313" key="6">
    <source>
        <dbReference type="Proteomes" id="UP000002218"/>
    </source>
</evidence>
<accession>C8XEV3</accession>
<dbReference type="KEGG" id="nml:Namu_3529"/>
<name>C8XEV3_NAKMY</name>
<proteinExistence type="predicted"/>
<dbReference type="AlphaFoldDB" id="C8XEV3"/>
<dbReference type="Gene3D" id="3.40.50.2000">
    <property type="entry name" value="Glycogen Phosphorylase B"/>
    <property type="match status" value="2"/>
</dbReference>
<dbReference type="RefSeq" id="WP_015748708.1">
    <property type="nucleotide sequence ID" value="NC_013235.1"/>
</dbReference>
<feature type="domain" description="Glycosyl transferase family 1" evidence="3">
    <location>
        <begin position="198"/>
        <end position="354"/>
    </location>
</feature>
<reference evidence="6" key="1">
    <citation type="submission" date="2009-09" db="EMBL/GenBank/DDBJ databases">
        <title>The complete genome of Nakamurella multipartita DSM 44233.</title>
        <authorList>
            <consortium name="US DOE Joint Genome Institute (JGI-PGF)"/>
            <person name="Lucas S."/>
            <person name="Copeland A."/>
            <person name="Lapidus A."/>
            <person name="Glavina del Rio T."/>
            <person name="Dalin E."/>
            <person name="Tice H."/>
            <person name="Bruce D."/>
            <person name="Goodwin L."/>
            <person name="Pitluck S."/>
            <person name="Kyrpides N."/>
            <person name="Mavromatis K."/>
            <person name="Ivanova N."/>
            <person name="Ovchinnikova G."/>
            <person name="Sims D."/>
            <person name="Meincke L."/>
            <person name="Brettin T."/>
            <person name="Detter J.C."/>
            <person name="Han C."/>
            <person name="Larimer F."/>
            <person name="Land M."/>
            <person name="Hauser L."/>
            <person name="Markowitz V."/>
            <person name="Cheng J.-F."/>
            <person name="Hugenholtz P."/>
            <person name="Woyke T."/>
            <person name="Wu D."/>
            <person name="Klenk H.-P."/>
            <person name="Eisen J.A."/>
        </authorList>
    </citation>
    <scope>NUCLEOTIDE SEQUENCE [LARGE SCALE GENOMIC DNA]</scope>
    <source>
        <strain evidence="6">ATCC 700099 / DSM 44233 / CIP 104796 / JCM 9543 / NBRC 105858 / Y-104</strain>
    </source>
</reference>
<evidence type="ECO:0000259" key="3">
    <source>
        <dbReference type="Pfam" id="PF00534"/>
    </source>
</evidence>
<dbReference type="InterPro" id="IPR028098">
    <property type="entry name" value="Glyco_trans_4-like_N"/>
</dbReference>
<dbReference type="Pfam" id="PF00534">
    <property type="entry name" value="Glycos_transf_1"/>
    <property type="match status" value="1"/>
</dbReference>
<evidence type="ECO:0000313" key="5">
    <source>
        <dbReference type="EMBL" id="ACV79854.1"/>
    </source>
</evidence>
<dbReference type="InterPro" id="IPR001296">
    <property type="entry name" value="Glyco_trans_1"/>
</dbReference>
<dbReference type="PANTHER" id="PTHR12526:SF636">
    <property type="entry name" value="BLL3647 PROTEIN"/>
    <property type="match status" value="1"/>
</dbReference>
<evidence type="ECO:0000256" key="2">
    <source>
        <dbReference type="ARBA" id="ARBA00022679"/>
    </source>
</evidence>
<dbReference type="STRING" id="479431.Namu_3529"/>
<dbReference type="CAZy" id="GT4">
    <property type="family name" value="Glycosyltransferase Family 4"/>
</dbReference>
<dbReference type="GO" id="GO:0016757">
    <property type="term" value="F:glycosyltransferase activity"/>
    <property type="evidence" value="ECO:0007669"/>
    <property type="project" value="UniProtKB-KW"/>
</dbReference>
<keyword evidence="2 5" id="KW-0808">Transferase</keyword>
<dbReference type="CDD" id="cd03801">
    <property type="entry name" value="GT4_PimA-like"/>
    <property type="match status" value="1"/>
</dbReference>
<dbReference type="InParanoid" id="C8XEV3"/>
<sequence>MRVLTVVDALRLGGAETLIAQLARVSAGADIELSVLSLHGRSPELSKLEPLLRESGVVPEYLDVRRTLDVPRFRRLVSHLKTTKPDIVHAHLEMAMTMAIPAARLAGIPAVGTFHHVHRPLSGRASARERLALEIATRSAATIFVSQASLTSFADRYRKGRPVPASWTVVHNGIDLDYFTPGPGPGLSPLPADLDLTGHPVVTVLAALRDFKGITHAIDAWPAVLARHPDARLLLVGSGSEEQDLRAQVARLQLTDSVIFAGMRSDIPDVLRGSDLTVLPSIYGENLPTVLMEAGGCGRPVVASDVGGISDIVADGETGLLVTPGDAAGIAAAITSLLDDPERGHRMGQAGRRRMERLFDARLWAGALHTVYQKAIDTDGRVEVST</sequence>
<keyword evidence="6" id="KW-1185">Reference proteome</keyword>
<organism evidence="5 6">
    <name type="scientific">Nakamurella multipartita (strain ATCC 700099 / DSM 44233 / CIP 104796 / JCM 9543 / NBRC 105858 / Y-104)</name>
    <name type="common">Microsphaera multipartita</name>
    <dbReference type="NCBI Taxonomy" id="479431"/>
    <lineage>
        <taxon>Bacteria</taxon>
        <taxon>Bacillati</taxon>
        <taxon>Actinomycetota</taxon>
        <taxon>Actinomycetes</taxon>
        <taxon>Nakamurellales</taxon>
        <taxon>Nakamurellaceae</taxon>
        <taxon>Nakamurella</taxon>
    </lineage>
</organism>
<dbReference type="Proteomes" id="UP000002218">
    <property type="component" value="Chromosome"/>
</dbReference>